<dbReference type="Proteomes" id="UP001501727">
    <property type="component" value="Unassembled WGS sequence"/>
</dbReference>
<dbReference type="SUPFAM" id="SSF54593">
    <property type="entry name" value="Glyoxalase/Bleomycin resistance protein/Dihydroxybiphenyl dioxygenase"/>
    <property type="match status" value="1"/>
</dbReference>
<organism evidence="2 3">
    <name type="scientific">Luteimonas lutimaris</name>
    <dbReference type="NCBI Taxonomy" id="698645"/>
    <lineage>
        <taxon>Bacteria</taxon>
        <taxon>Pseudomonadati</taxon>
        <taxon>Pseudomonadota</taxon>
        <taxon>Gammaproteobacteria</taxon>
        <taxon>Lysobacterales</taxon>
        <taxon>Lysobacteraceae</taxon>
        <taxon>Luteimonas</taxon>
    </lineage>
</organism>
<dbReference type="RefSeq" id="WP_344759600.1">
    <property type="nucleotide sequence ID" value="NZ_BAAAZU010000008.1"/>
</dbReference>
<evidence type="ECO:0000259" key="1">
    <source>
        <dbReference type="PROSITE" id="PS51819"/>
    </source>
</evidence>
<proteinExistence type="predicted"/>
<feature type="domain" description="VOC" evidence="1">
    <location>
        <begin position="2"/>
        <end position="115"/>
    </location>
</feature>
<gene>
    <name evidence="2" type="ORF">GCM10022229_17470</name>
</gene>
<accession>A0ABP7MIX7</accession>
<dbReference type="InterPro" id="IPR004360">
    <property type="entry name" value="Glyas_Fos-R_dOase_dom"/>
</dbReference>
<evidence type="ECO:0000313" key="3">
    <source>
        <dbReference type="Proteomes" id="UP001501727"/>
    </source>
</evidence>
<dbReference type="InterPro" id="IPR029068">
    <property type="entry name" value="Glyas_Bleomycin-R_OHBP_Dase"/>
</dbReference>
<keyword evidence="3" id="KW-1185">Reference proteome</keyword>
<dbReference type="EMBL" id="BAAAZU010000008">
    <property type="protein sequence ID" value="GAA3924114.1"/>
    <property type="molecule type" value="Genomic_DNA"/>
</dbReference>
<protein>
    <recommendedName>
        <fullName evidence="1">VOC domain-containing protein</fullName>
    </recommendedName>
</protein>
<comment type="caution">
    <text evidence="2">The sequence shown here is derived from an EMBL/GenBank/DDBJ whole genome shotgun (WGS) entry which is preliminary data.</text>
</comment>
<evidence type="ECO:0000313" key="2">
    <source>
        <dbReference type="EMBL" id="GAA3924114.1"/>
    </source>
</evidence>
<dbReference type="InterPro" id="IPR037523">
    <property type="entry name" value="VOC_core"/>
</dbReference>
<dbReference type="Pfam" id="PF00903">
    <property type="entry name" value="Glyoxalase"/>
    <property type="match status" value="1"/>
</dbReference>
<name>A0ABP7MIX7_9GAMM</name>
<dbReference type="PROSITE" id="PS51819">
    <property type="entry name" value="VOC"/>
    <property type="match status" value="1"/>
</dbReference>
<reference evidence="3" key="1">
    <citation type="journal article" date="2019" name="Int. J. Syst. Evol. Microbiol.">
        <title>The Global Catalogue of Microorganisms (GCM) 10K type strain sequencing project: providing services to taxonomists for standard genome sequencing and annotation.</title>
        <authorList>
            <consortium name="The Broad Institute Genomics Platform"/>
            <consortium name="The Broad Institute Genome Sequencing Center for Infectious Disease"/>
            <person name="Wu L."/>
            <person name="Ma J."/>
        </authorList>
    </citation>
    <scope>NUCLEOTIDE SEQUENCE [LARGE SCALE GENOMIC DNA]</scope>
    <source>
        <strain evidence="3">JCM 16916</strain>
    </source>
</reference>
<sequence>MRLTRLVPMQPVADMPASVAFYEKLGFSVERRHDEWGWARMRCGDCELMLDQSIRLHAGIPRTAVLYLYPEDVRDFHRGARANGLQVPALEETFYGMLEFRIEDPDGNRLWIGQDTGTPAEG</sequence>
<dbReference type="Gene3D" id="3.10.180.10">
    <property type="entry name" value="2,3-Dihydroxybiphenyl 1,2-Dioxygenase, domain 1"/>
    <property type="match status" value="1"/>
</dbReference>